<dbReference type="Proteomes" id="UP001500194">
    <property type="component" value="Unassembled WGS sequence"/>
</dbReference>
<feature type="transmembrane region" description="Helical" evidence="1">
    <location>
        <begin position="401"/>
        <end position="420"/>
    </location>
</feature>
<feature type="transmembrane region" description="Helical" evidence="1">
    <location>
        <begin position="99"/>
        <end position="117"/>
    </location>
</feature>
<comment type="caution">
    <text evidence="3">The sequence shown here is derived from an EMBL/GenBank/DDBJ whole genome shotgun (WGS) entry which is preliminary data.</text>
</comment>
<dbReference type="GO" id="GO:0022857">
    <property type="term" value="F:transmembrane transporter activity"/>
    <property type="evidence" value="ECO:0007669"/>
    <property type="project" value="InterPro"/>
</dbReference>
<accession>A0AAV3T1W2</accession>
<dbReference type="Gene3D" id="1.20.1250.20">
    <property type="entry name" value="MFS general substrate transporter like domains"/>
    <property type="match status" value="1"/>
</dbReference>
<dbReference type="PANTHER" id="PTHR23518:SF2">
    <property type="entry name" value="MAJOR FACILITATOR SUPERFAMILY TRANSPORTER"/>
    <property type="match status" value="1"/>
</dbReference>
<keyword evidence="1" id="KW-1133">Transmembrane helix</keyword>
<feature type="transmembrane region" description="Helical" evidence="1">
    <location>
        <begin position="69"/>
        <end position="93"/>
    </location>
</feature>
<organism evidence="3 4">
    <name type="scientific">Salarchaeum japonicum</name>
    <dbReference type="NCBI Taxonomy" id="555573"/>
    <lineage>
        <taxon>Archaea</taxon>
        <taxon>Methanobacteriati</taxon>
        <taxon>Methanobacteriota</taxon>
        <taxon>Stenosarchaea group</taxon>
        <taxon>Halobacteria</taxon>
        <taxon>Halobacteriales</taxon>
        <taxon>Halobacteriaceae</taxon>
    </lineage>
</organism>
<feature type="transmembrane region" description="Helical" evidence="1">
    <location>
        <begin position="308"/>
        <end position="330"/>
    </location>
</feature>
<dbReference type="InterPro" id="IPR011701">
    <property type="entry name" value="MFS"/>
</dbReference>
<name>A0AAV3T1W2_9EURY</name>
<dbReference type="AlphaFoldDB" id="A0AAV3T1W2"/>
<feature type="transmembrane region" description="Helical" evidence="1">
    <location>
        <begin position="35"/>
        <end position="57"/>
    </location>
</feature>
<evidence type="ECO:0000256" key="1">
    <source>
        <dbReference type="SAM" id="Phobius"/>
    </source>
</evidence>
<dbReference type="Pfam" id="PF07690">
    <property type="entry name" value="MFS_1"/>
    <property type="match status" value="1"/>
</dbReference>
<dbReference type="PROSITE" id="PS50850">
    <property type="entry name" value="MFS"/>
    <property type="match status" value="1"/>
</dbReference>
<feature type="domain" description="Major facilitator superfamily (MFS) profile" evidence="2">
    <location>
        <begin position="1"/>
        <end position="423"/>
    </location>
</feature>
<dbReference type="PANTHER" id="PTHR23518">
    <property type="entry name" value="C-METHYLTRANSFERASE"/>
    <property type="match status" value="1"/>
</dbReference>
<feature type="transmembrane region" description="Helical" evidence="1">
    <location>
        <begin position="336"/>
        <end position="362"/>
    </location>
</feature>
<keyword evidence="4" id="KW-1185">Reference proteome</keyword>
<feature type="transmembrane region" description="Helical" evidence="1">
    <location>
        <begin position="244"/>
        <end position="267"/>
    </location>
</feature>
<feature type="transmembrane region" description="Helical" evidence="1">
    <location>
        <begin position="137"/>
        <end position="159"/>
    </location>
</feature>
<protein>
    <recommendedName>
        <fullName evidence="2">Major facilitator superfamily (MFS) profile domain-containing protein</fullName>
    </recommendedName>
</protein>
<gene>
    <name evidence="3" type="ORF">GCM10009019_19960</name>
</gene>
<dbReference type="SUPFAM" id="SSF103473">
    <property type="entry name" value="MFS general substrate transporter"/>
    <property type="match status" value="1"/>
</dbReference>
<dbReference type="InterPro" id="IPR036259">
    <property type="entry name" value="MFS_trans_sf"/>
</dbReference>
<dbReference type="RefSeq" id="WP_227260013.1">
    <property type="nucleotide sequence ID" value="NZ_BAAADU010000002.1"/>
</dbReference>
<keyword evidence="1" id="KW-0472">Membrane</keyword>
<sequence>MTSDRWLYAWALGYAAIGAASVLVPLYALALGADAFVVGLIAATGAFAGVPGALAWGRLASTTGRYRPFVLISLGAAALAFAVFPLVSSVWFVVAANTALLFAAAAAAPVLTLLAVADVPESGWDARIGRLNEVQGYGWLAGLLAGTVWNAAVAGRVLAPVAAQRWFFGLSTAVTALAFVLAWRWLPQPTVSIERFGRSTATVERVLRGSGRAARINPFSGLRSFWAIRRLHPRTLAARLTPALAAYLAAVFLAFTGFATFFGPLPAFLTDLGYGSTDVFVVFLASSAASAAFYARAGALATQYGARLVQLAALAARVFLFPAVALVAFLPALPGLLALLVLFLAVGVTWAVVAVTATSIVTRLAPPAIRGDALGAYGALGGIATGLGSLLGGWLATSASYPVAFVAAAGFVLVGALLAARQV</sequence>
<proteinExistence type="predicted"/>
<feature type="transmembrane region" description="Helical" evidence="1">
    <location>
        <begin position="7"/>
        <end position="29"/>
    </location>
</feature>
<dbReference type="InterPro" id="IPR020846">
    <property type="entry name" value="MFS_dom"/>
</dbReference>
<feature type="transmembrane region" description="Helical" evidence="1">
    <location>
        <begin position="279"/>
        <end position="296"/>
    </location>
</feature>
<reference evidence="3 4" key="1">
    <citation type="journal article" date="2019" name="Int. J. Syst. Evol. Microbiol.">
        <title>The Global Catalogue of Microorganisms (GCM) 10K type strain sequencing project: providing services to taxonomists for standard genome sequencing and annotation.</title>
        <authorList>
            <consortium name="The Broad Institute Genomics Platform"/>
            <consortium name="The Broad Institute Genome Sequencing Center for Infectious Disease"/>
            <person name="Wu L."/>
            <person name="Ma J."/>
        </authorList>
    </citation>
    <scope>NUCLEOTIDE SEQUENCE [LARGE SCALE GENOMIC DNA]</scope>
    <source>
        <strain evidence="3 4">JCM 16327</strain>
    </source>
</reference>
<feature type="transmembrane region" description="Helical" evidence="1">
    <location>
        <begin position="374"/>
        <end position="395"/>
    </location>
</feature>
<keyword evidence="1" id="KW-0812">Transmembrane</keyword>
<evidence type="ECO:0000313" key="4">
    <source>
        <dbReference type="Proteomes" id="UP001500194"/>
    </source>
</evidence>
<dbReference type="EMBL" id="BAAADU010000002">
    <property type="protein sequence ID" value="GAA0656071.1"/>
    <property type="molecule type" value="Genomic_DNA"/>
</dbReference>
<dbReference type="GeneID" id="68573322"/>
<evidence type="ECO:0000313" key="3">
    <source>
        <dbReference type="EMBL" id="GAA0656071.1"/>
    </source>
</evidence>
<feature type="transmembrane region" description="Helical" evidence="1">
    <location>
        <begin position="165"/>
        <end position="186"/>
    </location>
</feature>
<evidence type="ECO:0000259" key="2">
    <source>
        <dbReference type="PROSITE" id="PS50850"/>
    </source>
</evidence>